<dbReference type="EC" id="1.5.1.2" evidence="4"/>
<dbReference type="Pfam" id="PF14748">
    <property type="entry name" value="P5CR_dimer"/>
    <property type="match status" value="1"/>
</dbReference>
<comment type="function">
    <text evidence="4">Catalyzes the reduction of 1-pyrroline-5-carboxylate (PCA) to L-proline.</text>
</comment>
<dbReference type="PIRSF" id="PIRSF000193">
    <property type="entry name" value="Pyrrol-5-carb_rd"/>
    <property type="match status" value="1"/>
</dbReference>
<evidence type="ECO:0000256" key="3">
    <source>
        <dbReference type="ARBA" id="ARBA00023002"/>
    </source>
</evidence>
<dbReference type="Gene3D" id="1.10.3730.10">
    <property type="entry name" value="ProC C-terminal domain-like"/>
    <property type="match status" value="1"/>
</dbReference>
<dbReference type="GO" id="GO:0004735">
    <property type="term" value="F:pyrroline-5-carboxylate reductase activity"/>
    <property type="evidence" value="ECO:0007669"/>
    <property type="project" value="UniProtKB-UniRule"/>
</dbReference>
<organism evidence="8 9">
    <name type="scientific">Helicobacter macacae MIT 99-5501</name>
    <dbReference type="NCBI Taxonomy" id="1357400"/>
    <lineage>
        <taxon>Bacteria</taxon>
        <taxon>Pseudomonadati</taxon>
        <taxon>Campylobacterota</taxon>
        <taxon>Epsilonproteobacteria</taxon>
        <taxon>Campylobacterales</taxon>
        <taxon>Helicobacteraceae</taxon>
        <taxon>Helicobacter</taxon>
    </lineage>
</organism>
<evidence type="ECO:0000313" key="9">
    <source>
        <dbReference type="Proteomes" id="UP000018731"/>
    </source>
</evidence>
<dbReference type="SUPFAM" id="SSF48179">
    <property type="entry name" value="6-phosphogluconate dehydrogenase C-terminal domain-like"/>
    <property type="match status" value="1"/>
</dbReference>
<dbReference type="UniPathway" id="UPA00098">
    <property type="reaction ID" value="UER00361"/>
</dbReference>
<dbReference type="Proteomes" id="UP000018731">
    <property type="component" value="Unassembled WGS sequence"/>
</dbReference>
<dbReference type="PROSITE" id="PS00521">
    <property type="entry name" value="P5CR"/>
    <property type="match status" value="1"/>
</dbReference>
<gene>
    <name evidence="4" type="primary">proC</name>
    <name evidence="8" type="ORF">HMPREF2086_01075</name>
</gene>
<dbReference type="SUPFAM" id="SSF51735">
    <property type="entry name" value="NAD(P)-binding Rossmann-fold domains"/>
    <property type="match status" value="1"/>
</dbReference>
<name>V8C942_9HELI</name>
<dbReference type="InterPro" id="IPR029036">
    <property type="entry name" value="P5CR_dimer"/>
</dbReference>
<dbReference type="STRING" id="1357400.HMPREF2086_01075"/>
<evidence type="ECO:0000259" key="6">
    <source>
        <dbReference type="Pfam" id="PF03807"/>
    </source>
</evidence>
<dbReference type="HOGENOM" id="CLU_042344_4_0_7"/>
<dbReference type="InterPro" id="IPR028939">
    <property type="entry name" value="P5C_Rdtase_cat_N"/>
</dbReference>
<comment type="similarity">
    <text evidence="1 4">Belongs to the pyrroline-5-carboxylate reductase family.</text>
</comment>
<comment type="catalytic activity">
    <reaction evidence="4">
        <text>L-proline + NADP(+) = (S)-1-pyrroline-5-carboxylate + NADPH + 2 H(+)</text>
        <dbReference type="Rhea" id="RHEA:14109"/>
        <dbReference type="ChEBI" id="CHEBI:15378"/>
        <dbReference type="ChEBI" id="CHEBI:17388"/>
        <dbReference type="ChEBI" id="CHEBI:57783"/>
        <dbReference type="ChEBI" id="CHEBI:58349"/>
        <dbReference type="ChEBI" id="CHEBI:60039"/>
        <dbReference type="EC" id="1.5.1.2"/>
    </reaction>
</comment>
<feature type="domain" description="Pyrroline-5-carboxylate reductase dimerisation" evidence="7">
    <location>
        <begin position="170"/>
        <end position="271"/>
    </location>
</feature>
<keyword evidence="2 4" id="KW-0521">NADP</keyword>
<dbReference type="PANTHER" id="PTHR11645">
    <property type="entry name" value="PYRROLINE-5-CARBOXYLATE REDUCTASE"/>
    <property type="match status" value="1"/>
</dbReference>
<evidence type="ECO:0000256" key="2">
    <source>
        <dbReference type="ARBA" id="ARBA00022857"/>
    </source>
</evidence>
<feature type="binding site" evidence="5">
    <location>
        <begin position="11"/>
        <end position="16"/>
    </location>
    <ligand>
        <name>NADP(+)</name>
        <dbReference type="ChEBI" id="CHEBI:58349"/>
    </ligand>
</feature>
<keyword evidence="4" id="KW-0028">Amino-acid biosynthesis</keyword>
<dbReference type="OrthoDB" id="9805754at2"/>
<dbReference type="InterPro" id="IPR000304">
    <property type="entry name" value="Pyrroline-COOH_reductase"/>
</dbReference>
<keyword evidence="4" id="KW-0641">Proline biosynthesis</keyword>
<dbReference type="GO" id="GO:0055129">
    <property type="term" value="P:L-proline biosynthetic process"/>
    <property type="evidence" value="ECO:0007669"/>
    <property type="project" value="UniProtKB-UniRule"/>
</dbReference>
<keyword evidence="9" id="KW-1185">Reference proteome</keyword>
<dbReference type="RefSeq" id="WP_023927801.1">
    <property type="nucleotide sequence ID" value="NZ_KI669454.1"/>
</dbReference>
<dbReference type="InterPro" id="IPR036291">
    <property type="entry name" value="NAD(P)-bd_dom_sf"/>
</dbReference>
<dbReference type="eggNOG" id="COG0345">
    <property type="taxonomic scope" value="Bacteria"/>
</dbReference>
<dbReference type="AlphaFoldDB" id="V8C942"/>
<proteinExistence type="inferred from homology"/>
<evidence type="ECO:0000256" key="4">
    <source>
        <dbReference type="HAMAP-Rule" id="MF_01925"/>
    </source>
</evidence>
<dbReference type="EMBL" id="AZJI01000005">
    <property type="protein sequence ID" value="ETD23276.1"/>
    <property type="molecule type" value="Genomic_DNA"/>
</dbReference>
<evidence type="ECO:0000256" key="5">
    <source>
        <dbReference type="PIRSR" id="PIRSR000193-1"/>
    </source>
</evidence>
<dbReference type="HAMAP" id="MF_01925">
    <property type="entry name" value="P5C_reductase"/>
    <property type="match status" value="1"/>
</dbReference>
<feature type="domain" description="Pyrroline-5-carboxylate reductase catalytic N-terminal" evidence="6">
    <location>
        <begin position="8"/>
        <end position="93"/>
    </location>
</feature>
<reference evidence="8 9" key="1">
    <citation type="journal article" date="2014" name="Genome Announc.">
        <title>Draft genome sequences of six enterohepatic helicobacter species isolated from humans and one from rhesus macaques.</title>
        <authorList>
            <person name="Shen Z."/>
            <person name="Sheh A."/>
            <person name="Young S.K."/>
            <person name="Abouelliel A."/>
            <person name="Ward D.V."/>
            <person name="Earl A.M."/>
            <person name="Fox J.G."/>
        </authorList>
    </citation>
    <scope>NUCLEOTIDE SEQUENCE [LARGE SCALE GENOMIC DNA]</scope>
    <source>
        <strain evidence="8 9">MIT 99-5501</strain>
    </source>
</reference>
<accession>V8C942</accession>
<evidence type="ECO:0000313" key="8">
    <source>
        <dbReference type="EMBL" id="ETD23276.1"/>
    </source>
</evidence>
<keyword evidence="4" id="KW-0963">Cytoplasm</keyword>
<keyword evidence="3 4" id="KW-0560">Oxidoreductase</keyword>
<dbReference type="PATRIC" id="fig|1357400.3.peg.1462"/>
<dbReference type="GO" id="GO:0005737">
    <property type="term" value="C:cytoplasm"/>
    <property type="evidence" value="ECO:0007669"/>
    <property type="project" value="UniProtKB-SubCell"/>
</dbReference>
<comment type="pathway">
    <text evidence="4">Amino-acid biosynthesis; L-proline biosynthesis; L-proline from L-glutamate 5-semialdehyde: step 1/1.</text>
</comment>
<dbReference type="Pfam" id="PF03807">
    <property type="entry name" value="F420_oxidored"/>
    <property type="match status" value="1"/>
</dbReference>
<comment type="caution">
    <text evidence="8">The sequence shown here is derived from an EMBL/GenBank/DDBJ whole genome shotgun (WGS) entry which is preliminary data.</text>
</comment>
<sequence>MPKTPQTIIIIGYGNMASAIASALDKQGKYTLEICGRDFKKAQDFVKENALKNAKAIDLMLSKDSQKDSATQTINLQDKIALLCIKPYGLSSFSYEGVAKGAYSTLAGVNIATLCSFIKSQYFVKLMPNVGAKYCHSATAVFLSSDNCDFKQEAKEIIQSFGNAVFVNNESLIDSAIATSGSSPAFIALVAQSLIDAGVQEGLSRPDSLALVRETFKGFAFLLDSALPQEIIESVTTPAGTTAQGLAVLESKAVRGAFLKACKASVKKARKK</sequence>
<dbReference type="InterPro" id="IPR008927">
    <property type="entry name" value="6-PGluconate_DH-like_C_sf"/>
</dbReference>
<evidence type="ECO:0000256" key="1">
    <source>
        <dbReference type="ARBA" id="ARBA00005525"/>
    </source>
</evidence>
<dbReference type="InterPro" id="IPR053790">
    <property type="entry name" value="P5CR-like_CS"/>
</dbReference>
<evidence type="ECO:0000259" key="7">
    <source>
        <dbReference type="Pfam" id="PF14748"/>
    </source>
</evidence>
<dbReference type="PANTHER" id="PTHR11645:SF0">
    <property type="entry name" value="PYRROLINE-5-CARBOXYLATE REDUCTASE 3"/>
    <property type="match status" value="1"/>
</dbReference>
<dbReference type="Gene3D" id="3.40.50.720">
    <property type="entry name" value="NAD(P)-binding Rossmann-like Domain"/>
    <property type="match status" value="1"/>
</dbReference>
<comment type="subcellular location">
    <subcellularLocation>
        <location evidence="4">Cytoplasm</location>
    </subcellularLocation>
</comment>
<comment type="catalytic activity">
    <reaction evidence="4">
        <text>L-proline + NAD(+) = (S)-1-pyrroline-5-carboxylate + NADH + 2 H(+)</text>
        <dbReference type="Rhea" id="RHEA:14105"/>
        <dbReference type="ChEBI" id="CHEBI:15378"/>
        <dbReference type="ChEBI" id="CHEBI:17388"/>
        <dbReference type="ChEBI" id="CHEBI:57540"/>
        <dbReference type="ChEBI" id="CHEBI:57945"/>
        <dbReference type="ChEBI" id="CHEBI:60039"/>
        <dbReference type="EC" id="1.5.1.2"/>
    </reaction>
</comment>
<protein>
    <recommendedName>
        <fullName evidence="4">Pyrroline-5-carboxylate reductase</fullName>
        <shortName evidence="4">P5C reductase</shortName>
        <shortName evidence="4">P5CR</shortName>
        <ecNumber evidence="4">1.5.1.2</ecNumber>
    </recommendedName>
    <alternativeName>
        <fullName evidence="4">PCA reductase</fullName>
    </alternativeName>
</protein>